<dbReference type="OrthoDB" id="655312at2"/>
<protein>
    <submittedName>
        <fullName evidence="2">Sigma-70 region 2</fullName>
    </submittedName>
</protein>
<dbReference type="RefSeq" id="WP_089712787.1">
    <property type="nucleotide sequence ID" value="NZ_FMAR01000008.1"/>
</dbReference>
<sequence>MSGADHYKQYNDAAQFTEADWIAGLTARDHTVIALCYDRYAPALYGYILKTVKTESVAAPILSAAFLHIIKGIGDFVPGDVRLFTWMLRITHLEMIRQTGEGFELPPMAHGLPGGS</sequence>
<proteinExistence type="predicted"/>
<dbReference type="GO" id="GO:0003700">
    <property type="term" value="F:DNA-binding transcription factor activity"/>
    <property type="evidence" value="ECO:0007669"/>
    <property type="project" value="InterPro"/>
</dbReference>
<accession>A0A1C4EIT6</accession>
<keyword evidence="3" id="KW-1185">Reference proteome</keyword>
<evidence type="ECO:0000313" key="2">
    <source>
        <dbReference type="EMBL" id="SCC43441.1"/>
    </source>
</evidence>
<dbReference type="Pfam" id="PF04542">
    <property type="entry name" value="Sigma70_r2"/>
    <property type="match status" value="1"/>
</dbReference>
<gene>
    <name evidence="2" type="ORF">GA0116948_108145</name>
</gene>
<dbReference type="Proteomes" id="UP000242818">
    <property type="component" value="Unassembled WGS sequence"/>
</dbReference>
<dbReference type="InterPro" id="IPR013325">
    <property type="entry name" value="RNA_pol_sigma_r2"/>
</dbReference>
<dbReference type="STRING" id="1335309.GA0116948_108145"/>
<evidence type="ECO:0000259" key="1">
    <source>
        <dbReference type="Pfam" id="PF04542"/>
    </source>
</evidence>
<feature type="domain" description="RNA polymerase sigma-70 region 2" evidence="1">
    <location>
        <begin position="37"/>
        <end position="97"/>
    </location>
</feature>
<dbReference type="EMBL" id="FMAR01000008">
    <property type="protein sequence ID" value="SCC43441.1"/>
    <property type="molecule type" value="Genomic_DNA"/>
</dbReference>
<evidence type="ECO:0000313" key="3">
    <source>
        <dbReference type="Proteomes" id="UP000242818"/>
    </source>
</evidence>
<organism evidence="2 3">
    <name type="scientific">Chitinophaga costaii</name>
    <dbReference type="NCBI Taxonomy" id="1335309"/>
    <lineage>
        <taxon>Bacteria</taxon>
        <taxon>Pseudomonadati</taxon>
        <taxon>Bacteroidota</taxon>
        <taxon>Chitinophagia</taxon>
        <taxon>Chitinophagales</taxon>
        <taxon>Chitinophagaceae</taxon>
        <taxon>Chitinophaga</taxon>
    </lineage>
</organism>
<dbReference type="Gene3D" id="1.10.1740.10">
    <property type="match status" value="1"/>
</dbReference>
<dbReference type="AlphaFoldDB" id="A0A1C4EIT6"/>
<dbReference type="SUPFAM" id="SSF88946">
    <property type="entry name" value="Sigma2 domain of RNA polymerase sigma factors"/>
    <property type="match status" value="1"/>
</dbReference>
<dbReference type="GO" id="GO:0006352">
    <property type="term" value="P:DNA-templated transcription initiation"/>
    <property type="evidence" value="ECO:0007669"/>
    <property type="project" value="InterPro"/>
</dbReference>
<reference evidence="2 3" key="1">
    <citation type="submission" date="2016-08" db="EMBL/GenBank/DDBJ databases">
        <authorList>
            <person name="Seilhamer J.J."/>
        </authorList>
    </citation>
    <scope>NUCLEOTIDE SEQUENCE [LARGE SCALE GENOMIC DNA]</scope>
    <source>
        <strain evidence="2 3">A37T2</strain>
    </source>
</reference>
<name>A0A1C4EIT6_9BACT</name>
<dbReference type="InterPro" id="IPR007627">
    <property type="entry name" value="RNA_pol_sigma70_r2"/>
</dbReference>